<dbReference type="Pfam" id="PF02771">
    <property type="entry name" value="Acyl-CoA_dh_N"/>
    <property type="match status" value="1"/>
</dbReference>
<evidence type="ECO:0000256" key="4">
    <source>
        <dbReference type="ARBA" id="ARBA00012033"/>
    </source>
</evidence>
<comment type="catalytic activity">
    <reaction evidence="11">
        <text>a long-chain 2,3-saturated fatty acyl-CoA + oxidized [electron-transfer flavoprotein] + H(+) = a long-chain (2E)-enoyl-CoA + reduced [electron-transfer flavoprotein]</text>
        <dbReference type="Rhea" id="RHEA:17721"/>
        <dbReference type="Rhea" id="RHEA-COMP:10685"/>
        <dbReference type="Rhea" id="RHEA-COMP:10686"/>
        <dbReference type="ChEBI" id="CHEBI:15378"/>
        <dbReference type="ChEBI" id="CHEBI:57692"/>
        <dbReference type="ChEBI" id="CHEBI:58307"/>
        <dbReference type="ChEBI" id="CHEBI:83721"/>
        <dbReference type="ChEBI" id="CHEBI:83727"/>
        <dbReference type="EC" id="1.3.8.8"/>
    </reaction>
</comment>
<feature type="domain" description="Acyl-CoA dehydrogenase/oxidase N-terminal" evidence="15">
    <location>
        <begin position="144"/>
        <end position="244"/>
    </location>
</feature>
<evidence type="ECO:0000313" key="17">
    <source>
        <dbReference type="EMBL" id="MBJ7542286.1"/>
    </source>
</evidence>
<dbReference type="InterPro" id="IPR015396">
    <property type="entry name" value="FadE_C"/>
</dbReference>
<evidence type="ECO:0000256" key="13">
    <source>
        <dbReference type="SAM" id="Phobius"/>
    </source>
</evidence>
<dbReference type="GO" id="GO:0005737">
    <property type="term" value="C:cytoplasm"/>
    <property type="evidence" value="ECO:0007669"/>
    <property type="project" value="TreeGrafter"/>
</dbReference>
<protein>
    <recommendedName>
        <fullName evidence="6">Acyl-coenzyme A dehydrogenase</fullName>
        <ecNumber evidence="4">1.3.8.7</ecNumber>
        <ecNumber evidence="5">1.3.8.8</ecNumber>
    </recommendedName>
</protein>
<evidence type="ECO:0000256" key="9">
    <source>
        <dbReference type="ARBA" id="ARBA00023002"/>
    </source>
</evidence>
<dbReference type="InterPro" id="IPR036250">
    <property type="entry name" value="AcylCo_DH-like_C"/>
</dbReference>
<dbReference type="EMBL" id="JAEMUK010000004">
    <property type="protein sequence ID" value="MBJ7542286.1"/>
    <property type="molecule type" value="Genomic_DNA"/>
</dbReference>
<dbReference type="Pfam" id="PF09317">
    <property type="entry name" value="ACDH_C"/>
    <property type="match status" value="1"/>
</dbReference>
<dbReference type="GO" id="GO:0070991">
    <property type="term" value="F:medium-chain fatty acyl-CoA dehydrogenase activity"/>
    <property type="evidence" value="ECO:0007669"/>
    <property type="project" value="UniProtKB-EC"/>
</dbReference>
<evidence type="ECO:0000259" key="16">
    <source>
        <dbReference type="Pfam" id="PF09317"/>
    </source>
</evidence>
<evidence type="ECO:0000256" key="7">
    <source>
        <dbReference type="ARBA" id="ARBA00022630"/>
    </source>
</evidence>
<keyword evidence="8" id="KW-0274">FAD</keyword>
<dbReference type="RefSeq" id="WP_199502259.1">
    <property type="nucleotide sequence ID" value="NZ_JAEMUK010000004.1"/>
</dbReference>
<comment type="catalytic activity">
    <reaction evidence="10">
        <text>a medium-chain 2,3-saturated fatty acyl-CoA + oxidized [electron-transfer flavoprotein] + H(+) = a medium-chain (2E)-enoyl-CoA + reduced [electron-transfer flavoprotein]</text>
        <dbReference type="Rhea" id="RHEA:14477"/>
        <dbReference type="Rhea" id="RHEA-COMP:10685"/>
        <dbReference type="Rhea" id="RHEA-COMP:10686"/>
        <dbReference type="ChEBI" id="CHEBI:15378"/>
        <dbReference type="ChEBI" id="CHEBI:57692"/>
        <dbReference type="ChEBI" id="CHEBI:58307"/>
        <dbReference type="ChEBI" id="CHEBI:83723"/>
        <dbReference type="ChEBI" id="CHEBI:83726"/>
        <dbReference type="EC" id="1.3.8.7"/>
    </reaction>
</comment>
<evidence type="ECO:0000256" key="3">
    <source>
        <dbReference type="ARBA" id="ARBA00009347"/>
    </source>
</evidence>
<evidence type="ECO:0000259" key="14">
    <source>
        <dbReference type="Pfam" id="PF00441"/>
    </source>
</evidence>
<feature type="region of interest" description="Disordered" evidence="12">
    <location>
        <begin position="819"/>
        <end position="845"/>
    </location>
</feature>
<dbReference type="NCBIfam" id="NF009586">
    <property type="entry name" value="PRK13026.1"/>
    <property type="match status" value="1"/>
</dbReference>
<dbReference type="EC" id="1.3.8.7" evidence="4"/>
<dbReference type="Gene3D" id="1.10.540.10">
    <property type="entry name" value="Acyl-CoA dehydrogenase/oxidase, N-terminal domain"/>
    <property type="match status" value="1"/>
</dbReference>
<dbReference type="InterPro" id="IPR009100">
    <property type="entry name" value="AcylCoA_DH/oxidase_NM_dom_sf"/>
</dbReference>
<dbReference type="GO" id="GO:0050660">
    <property type="term" value="F:flavin adenine dinucleotide binding"/>
    <property type="evidence" value="ECO:0007669"/>
    <property type="project" value="InterPro"/>
</dbReference>
<organism evidence="17 18">
    <name type="scientific">Rhodomicrobium udaipurense</name>
    <dbReference type="NCBI Taxonomy" id="1202716"/>
    <lineage>
        <taxon>Bacteria</taxon>
        <taxon>Pseudomonadati</taxon>
        <taxon>Pseudomonadota</taxon>
        <taxon>Alphaproteobacteria</taxon>
        <taxon>Hyphomicrobiales</taxon>
        <taxon>Hyphomicrobiaceae</taxon>
        <taxon>Rhodomicrobium</taxon>
    </lineage>
</organism>
<dbReference type="UniPathway" id="UPA00659"/>
<accession>A0A8I1GEP5</accession>
<dbReference type="PANTHER" id="PTHR48083:SF33">
    <property type="entry name" value="ACYL-COENZYME A DEHYDROGENASE"/>
    <property type="match status" value="1"/>
</dbReference>
<sequence>MIGFLFIVLAVTAAFALAIRREALWTWAAWLAGVTLVWKLGLFDGDLHGLDFSTWALLGWLPAAFLGLLAWRPVRRAVVTRPAFKMVKRVLPPVSKTEQEALDAGTIGFDAEIFSGRPDWNKLRAVDPVVLTPEEQHFLDHETEELCKKLNDWDIRHNRHGIPDDILAFIREKGFLGMLISKEHGGLGFSPQAQSLILGKVSSRNPDASIVVMVPNSLGPGELIEEFGTDEQKKRWLEPLAKGKEIPCFALTSPSAGSDAAAMRDVGYVTRGTYDGKETLGIRVTFDKRYITLAPKATLVGLAFHLFDPENILGKGDDIGITLALIPADHPGVEIGTRHLPAGSSFPNGPVRGTDVFIPIDWVVGGKDRVGQGWRMLMSCLAAGRAISLPASATAGAKQLLRVTSAYARVRKQFSIPIGRMEGIQEKLADIVETAYTLEAARAVTSAMISAGAKPAVISAIMKYQSTERMRKALDAALDIHGGKGICDGPKNYLQAAFQISPVSITVEGANILSRSLIVFAQGALRSHPYLYSEIEAAQNPDHAKGFAAFEDAFEKHAAFSVSNVFGTAFHNITAGIFARSPINAPVPYYYAQLERAATNFALAADFSVMTLGGGLKVKQRLTGRLADALSELYFIACLLKRYEDDGALPTERPVFDYAVKSAFHRFYAALSDAFDNYPSKGGGYFLRALVFPVGNHWAKPSDALAKEVVTAVLEPGELRDRLTRYIYVSKDENDSTGVLEAAFLKTFVSEDADKKLDKAVRAGLVKRYLGNDWFKEAVDKAILTPTEADALREAERLVAKVIAVDDFEPAELEPHYASAARKGAQAAQDKRAPDLVKADAPAAE</sequence>
<evidence type="ECO:0000256" key="8">
    <source>
        <dbReference type="ARBA" id="ARBA00022827"/>
    </source>
</evidence>
<feature type="compositionally biased region" description="Basic and acidic residues" evidence="12">
    <location>
        <begin position="829"/>
        <end position="838"/>
    </location>
</feature>
<evidence type="ECO:0000256" key="6">
    <source>
        <dbReference type="ARBA" id="ARBA00020144"/>
    </source>
</evidence>
<comment type="caution">
    <text evidence="17">The sequence shown here is derived from an EMBL/GenBank/DDBJ whole genome shotgun (WGS) entry which is preliminary data.</text>
</comment>
<dbReference type="CDD" id="cd00567">
    <property type="entry name" value="ACAD"/>
    <property type="match status" value="1"/>
</dbReference>
<keyword evidence="9" id="KW-0560">Oxidoreductase</keyword>
<evidence type="ECO:0000256" key="12">
    <source>
        <dbReference type="SAM" id="MobiDB-lite"/>
    </source>
</evidence>
<dbReference type="EC" id="1.3.8.8" evidence="5"/>
<keyword evidence="13" id="KW-0472">Membrane</keyword>
<dbReference type="AlphaFoldDB" id="A0A8I1GEP5"/>
<dbReference type="Gene3D" id="1.20.140.10">
    <property type="entry name" value="Butyryl-CoA Dehydrogenase, subunit A, domain 3"/>
    <property type="match status" value="1"/>
</dbReference>
<evidence type="ECO:0000256" key="1">
    <source>
        <dbReference type="ARBA" id="ARBA00001974"/>
    </source>
</evidence>
<evidence type="ECO:0000313" key="18">
    <source>
        <dbReference type="Proteomes" id="UP000623250"/>
    </source>
</evidence>
<dbReference type="SUPFAM" id="SSF56645">
    <property type="entry name" value="Acyl-CoA dehydrogenase NM domain-like"/>
    <property type="match status" value="1"/>
</dbReference>
<dbReference type="InterPro" id="IPR050741">
    <property type="entry name" value="Acyl-CoA_dehydrogenase"/>
</dbReference>
<gene>
    <name evidence="17" type="ORF">JDN41_01780</name>
</gene>
<feature type="compositionally biased region" description="Low complexity" evidence="12">
    <location>
        <begin position="819"/>
        <end position="828"/>
    </location>
</feature>
<dbReference type="Pfam" id="PF00441">
    <property type="entry name" value="Acyl-CoA_dh_1"/>
    <property type="match status" value="1"/>
</dbReference>
<keyword evidence="13" id="KW-0812">Transmembrane</keyword>
<dbReference type="InterPro" id="IPR009075">
    <property type="entry name" value="AcylCo_DH/oxidase_C"/>
</dbReference>
<dbReference type="NCBIfam" id="NF007000">
    <property type="entry name" value="PRK09463.1"/>
    <property type="match status" value="1"/>
</dbReference>
<dbReference type="PANTHER" id="PTHR48083">
    <property type="entry name" value="MEDIUM-CHAIN SPECIFIC ACYL-COA DEHYDROGENASE, MITOCHONDRIAL-RELATED"/>
    <property type="match status" value="1"/>
</dbReference>
<dbReference type="GO" id="GO:0033539">
    <property type="term" value="P:fatty acid beta-oxidation using acyl-CoA dehydrogenase"/>
    <property type="evidence" value="ECO:0007669"/>
    <property type="project" value="InterPro"/>
</dbReference>
<proteinExistence type="inferred from homology"/>
<evidence type="ECO:0000256" key="2">
    <source>
        <dbReference type="ARBA" id="ARBA00005005"/>
    </source>
</evidence>
<dbReference type="InterPro" id="IPR013786">
    <property type="entry name" value="AcylCoA_DH/ox_N"/>
</dbReference>
<comment type="cofactor">
    <cofactor evidence="1">
        <name>FAD</name>
        <dbReference type="ChEBI" id="CHEBI:57692"/>
    </cofactor>
</comment>
<feature type="domain" description="Acyl-CoA dehydrogenase/oxidase C-terminal" evidence="14">
    <location>
        <begin position="371"/>
        <end position="517"/>
    </location>
</feature>
<reference evidence="17 18" key="1">
    <citation type="submission" date="2020-12" db="EMBL/GenBank/DDBJ databases">
        <title>Revised draft genomes of Rhodomicrobium vannielii ATCC 17100 and Rhodomicrobium udaipurense JA643.</title>
        <authorList>
            <person name="Conners E.M."/>
            <person name="Davenport E.J."/>
            <person name="Bose A."/>
        </authorList>
    </citation>
    <scope>NUCLEOTIDE SEQUENCE [LARGE SCALE GENOMIC DNA]</scope>
    <source>
        <strain evidence="17 18">JA643</strain>
    </source>
</reference>
<comment type="similarity">
    <text evidence="3">Belongs to the acyl-CoA dehydrogenase family.</text>
</comment>
<dbReference type="InterPro" id="IPR037069">
    <property type="entry name" value="AcylCoA_DH/ox_N_sf"/>
</dbReference>
<dbReference type="GO" id="GO:0004466">
    <property type="term" value="F:long-chain fatty acyl-CoA dehydrogenase activity"/>
    <property type="evidence" value="ECO:0007669"/>
    <property type="project" value="UniProtKB-EC"/>
</dbReference>
<evidence type="ECO:0000256" key="11">
    <source>
        <dbReference type="ARBA" id="ARBA00049247"/>
    </source>
</evidence>
<evidence type="ECO:0000259" key="15">
    <source>
        <dbReference type="Pfam" id="PF02771"/>
    </source>
</evidence>
<feature type="domain" description="Acyl-CoA dehydrogenase C-terminal bacterial-type" evidence="16">
    <location>
        <begin position="525"/>
        <end position="808"/>
    </location>
</feature>
<evidence type="ECO:0000256" key="10">
    <source>
        <dbReference type="ARBA" id="ARBA00047882"/>
    </source>
</evidence>
<comment type="pathway">
    <text evidence="2">Lipid metabolism; fatty acid beta-oxidation.</text>
</comment>
<dbReference type="FunFam" id="1.20.140.10:FF:000009">
    <property type="entry name" value="Acyl-CoA dehydrogenase"/>
    <property type="match status" value="1"/>
</dbReference>
<dbReference type="Gene3D" id="2.40.110.10">
    <property type="entry name" value="Butyryl-CoA Dehydrogenase, subunit A, domain 2"/>
    <property type="match status" value="1"/>
</dbReference>
<name>A0A8I1GEP5_9HYPH</name>
<feature type="transmembrane region" description="Helical" evidence="13">
    <location>
        <begin position="52"/>
        <end position="71"/>
    </location>
</feature>
<dbReference type="Proteomes" id="UP000623250">
    <property type="component" value="Unassembled WGS sequence"/>
</dbReference>
<dbReference type="InterPro" id="IPR046373">
    <property type="entry name" value="Acyl-CoA_Oxase/DH_mid-dom_sf"/>
</dbReference>
<dbReference type="SUPFAM" id="SSF47203">
    <property type="entry name" value="Acyl-CoA dehydrogenase C-terminal domain-like"/>
    <property type="match status" value="1"/>
</dbReference>
<keyword evidence="13" id="KW-1133">Transmembrane helix</keyword>
<keyword evidence="7" id="KW-0285">Flavoprotein</keyword>
<keyword evidence="18" id="KW-1185">Reference proteome</keyword>
<evidence type="ECO:0000256" key="5">
    <source>
        <dbReference type="ARBA" id="ARBA00012040"/>
    </source>
</evidence>